<evidence type="ECO:0008006" key="2">
    <source>
        <dbReference type="Google" id="ProtNLM"/>
    </source>
</evidence>
<evidence type="ECO:0000313" key="1">
    <source>
        <dbReference type="EMBL" id="ABB28539.1"/>
    </source>
</evidence>
<proteinExistence type="predicted"/>
<dbReference type="OrthoDB" id="9837862at2"/>
<accession>Q3AR36</accession>
<dbReference type="HOGENOM" id="CLU_1591952_0_0_10"/>
<dbReference type="KEGG" id="cch:Cag_1278"/>
<organism evidence="1">
    <name type="scientific">Chlorobium chlorochromatii (strain CaD3)</name>
    <dbReference type="NCBI Taxonomy" id="340177"/>
    <lineage>
        <taxon>Bacteria</taxon>
        <taxon>Pseudomonadati</taxon>
        <taxon>Chlorobiota</taxon>
        <taxon>Chlorobiia</taxon>
        <taxon>Chlorobiales</taxon>
        <taxon>Chlorobiaceae</taxon>
        <taxon>Chlorobium/Pelodictyon group</taxon>
        <taxon>Chlorobium</taxon>
    </lineage>
</organism>
<gene>
    <name evidence="1" type="ordered locus">Cag_1278</name>
</gene>
<sequence length="198" mass="22873">MNQIDWDQLDRQMQQFSSLFITEVKIPKEKTNKIASIIADDINKIPAKGKKEIVNSISNPIPIQDRLNELTAFQGWMDIAHDFKNPYISRAQVIVQNYICFVYLGEACFKTLKQHLKPESVAKKCCNFLTNNPVRAFRNAVAHSNWKYKDDFSGIIFYARKGHQASDSIIEWQVEDKSLAFWQALSRCTAYTAFLCLK</sequence>
<name>Q3AR36_CHLCH</name>
<dbReference type="AlphaFoldDB" id="Q3AR36"/>
<protein>
    <recommendedName>
        <fullName evidence="2">pEK499-p136 HEPN domain-containing protein</fullName>
    </recommendedName>
</protein>
<dbReference type="EMBL" id="CP000108">
    <property type="protein sequence ID" value="ABB28539.1"/>
    <property type="molecule type" value="Genomic_DNA"/>
</dbReference>
<reference evidence="1" key="1">
    <citation type="submission" date="2005-08" db="EMBL/GenBank/DDBJ databases">
        <title>Complete sequence of Chlorobium chlorochromatii CaD3.</title>
        <authorList>
            <person name="Copeland A."/>
            <person name="Lucas S."/>
            <person name="Lapidus A."/>
            <person name="Barry K."/>
            <person name="Detter J.C."/>
            <person name="Glavina T."/>
            <person name="Hammon N."/>
            <person name="Israni S."/>
            <person name="Pitluck S."/>
            <person name="Bryant D."/>
            <person name="Schmutz J."/>
            <person name="Larimer F."/>
            <person name="Land M."/>
            <person name="Kyrpides N."/>
            <person name="Ivanova N."/>
            <person name="Richardson P."/>
        </authorList>
    </citation>
    <scope>NUCLEOTIDE SEQUENCE [LARGE SCALE GENOMIC DNA]</scope>
    <source>
        <strain evidence="1">CaD3</strain>
    </source>
</reference>